<feature type="compositionally biased region" description="Polar residues" evidence="1">
    <location>
        <begin position="17"/>
        <end position="34"/>
    </location>
</feature>
<accession>A0A8S5U0L1</accession>
<name>A0A8S5U0L1_9CAUD</name>
<proteinExistence type="predicted"/>
<sequence length="34" mass="4026">MTYEHFRDKLLEALKEQINSPVQKKSPRPTTKNP</sequence>
<dbReference type="EMBL" id="BK015974">
    <property type="protein sequence ID" value="DAF87954.1"/>
    <property type="molecule type" value="Genomic_DNA"/>
</dbReference>
<protein>
    <submittedName>
        <fullName evidence="2">Uncharacterized protein</fullName>
    </submittedName>
</protein>
<evidence type="ECO:0000313" key="2">
    <source>
        <dbReference type="EMBL" id="DAF87954.1"/>
    </source>
</evidence>
<reference evidence="2" key="1">
    <citation type="journal article" date="2021" name="Proc. Natl. Acad. Sci. U.S.A.">
        <title>A Catalog of Tens of Thousands of Viruses from Human Metagenomes Reveals Hidden Associations with Chronic Diseases.</title>
        <authorList>
            <person name="Tisza M.J."/>
            <person name="Buck C.B."/>
        </authorList>
    </citation>
    <scope>NUCLEOTIDE SEQUENCE</scope>
    <source>
        <strain evidence="2">CtNEy24</strain>
    </source>
</reference>
<organism evidence="2">
    <name type="scientific">Siphoviridae sp. ctNEy24</name>
    <dbReference type="NCBI Taxonomy" id="2825466"/>
    <lineage>
        <taxon>Viruses</taxon>
        <taxon>Duplodnaviria</taxon>
        <taxon>Heunggongvirae</taxon>
        <taxon>Uroviricota</taxon>
        <taxon>Caudoviricetes</taxon>
    </lineage>
</organism>
<evidence type="ECO:0000256" key="1">
    <source>
        <dbReference type="SAM" id="MobiDB-lite"/>
    </source>
</evidence>
<feature type="region of interest" description="Disordered" evidence="1">
    <location>
        <begin position="15"/>
        <end position="34"/>
    </location>
</feature>